<dbReference type="SUPFAM" id="SSF52402">
    <property type="entry name" value="Adenine nucleotide alpha hydrolases-like"/>
    <property type="match status" value="1"/>
</dbReference>
<dbReference type="Proteomes" id="UP000748752">
    <property type="component" value="Unassembled WGS sequence"/>
</dbReference>
<evidence type="ECO:0000256" key="2">
    <source>
        <dbReference type="ARBA" id="ARBA00008791"/>
    </source>
</evidence>
<dbReference type="PANTHER" id="PTHR46268:SF23">
    <property type="entry name" value="UNIVERSAL STRESS PROTEIN A-RELATED"/>
    <property type="match status" value="1"/>
</dbReference>
<comment type="similarity">
    <text evidence="2 5">Belongs to the universal stress protein A family.</text>
</comment>
<dbReference type="InterPro" id="IPR006015">
    <property type="entry name" value="Universal_stress_UspA"/>
</dbReference>
<dbReference type="RefSeq" id="WP_200240166.1">
    <property type="nucleotide sequence ID" value="NZ_NRRV01000050.1"/>
</dbReference>
<dbReference type="PIRSF" id="PIRSF006276">
    <property type="entry name" value="UspA"/>
    <property type="match status" value="1"/>
</dbReference>
<keyword evidence="8" id="KW-1185">Reference proteome</keyword>
<proteinExistence type="inferred from homology"/>
<evidence type="ECO:0000256" key="1">
    <source>
        <dbReference type="ARBA" id="ARBA00004496"/>
    </source>
</evidence>
<gene>
    <name evidence="7" type="ORF">CKO31_17660</name>
</gene>
<dbReference type="PRINTS" id="PR01438">
    <property type="entry name" value="UNVRSLSTRESS"/>
</dbReference>
<comment type="subunit">
    <text evidence="3">Homodimer.</text>
</comment>
<organism evidence="7 8">
    <name type="scientific">Thiohalocapsa halophila</name>
    <dbReference type="NCBI Taxonomy" id="69359"/>
    <lineage>
        <taxon>Bacteria</taxon>
        <taxon>Pseudomonadati</taxon>
        <taxon>Pseudomonadota</taxon>
        <taxon>Gammaproteobacteria</taxon>
        <taxon>Chromatiales</taxon>
        <taxon>Chromatiaceae</taxon>
        <taxon>Thiohalocapsa</taxon>
    </lineage>
</organism>
<dbReference type="PANTHER" id="PTHR46268">
    <property type="entry name" value="STRESS RESPONSE PROTEIN NHAX"/>
    <property type="match status" value="1"/>
</dbReference>
<name>A0ABS1CKS0_9GAMM</name>
<evidence type="ECO:0000313" key="7">
    <source>
        <dbReference type="EMBL" id="MBK1632535.1"/>
    </source>
</evidence>
<dbReference type="Pfam" id="PF00582">
    <property type="entry name" value="Usp"/>
    <property type="match status" value="1"/>
</dbReference>
<comment type="subcellular location">
    <subcellularLocation>
        <location evidence="1 5">Cytoplasm</location>
    </subcellularLocation>
</comment>
<feature type="domain" description="UspA" evidence="6">
    <location>
        <begin position="6"/>
        <end position="151"/>
    </location>
</feature>
<evidence type="ECO:0000259" key="6">
    <source>
        <dbReference type="Pfam" id="PF00582"/>
    </source>
</evidence>
<evidence type="ECO:0000256" key="4">
    <source>
        <dbReference type="ARBA" id="ARBA00022490"/>
    </source>
</evidence>
<reference evidence="7 8" key="1">
    <citation type="journal article" date="2020" name="Microorganisms">
        <title>Osmotic Adaptation and Compatible Solute Biosynthesis of Phototrophic Bacteria as Revealed from Genome Analyses.</title>
        <authorList>
            <person name="Imhoff J.F."/>
            <person name="Rahn T."/>
            <person name="Kunzel S."/>
            <person name="Keller A."/>
            <person name="Neulinger S.C."/>
        </authorList>
    </citation>
    <scope>NUCLEOTIDE SEQUENCE [LARGE SCALE GENOMIC DNA]</scope>
    <source>
        <strain evidence="7 8">DSM 6210</strain>
    </source>
</reference>
<dbReference type="EMBL" id="NRRV01000050">
    <property type="protein sequence ID" value="MBK1632535.1"/>
    <property type="molecule type" value="Genomic_DNA"/>
</dbReference>
<evidence type="ECO:0000313" key="8">
    <source>
        <dbReference type="Proteomes" id="UP000748752"/>
    </source>
</evidence>
<sequence length="159" mass="17597">MSENPYRHILLAVDFAPESEVVVRRALAMRDRFDAKLTLLNVVEYVPPETELAGGAFMAEPVLPSDLDLERELVDVARKELDGLGERIGVPAEDRIVEFGPTGRSIEHVAKDLGVDLIIVGARDHTWLGNLFGSISRSLLRHEVCDLLAVRIGEQEDEG</sequence>
<evidence type="ECO:0000256" key="5">
    <source>
        <dbReference type="PIRNR" id="PIRNR006276"/>
    </source>
</evidence>
<protein>
    <recommendedName>
        <fullName evidence="5">Universal stress protein</fullName>
    </recommendedName>
</protein>
<dbReference type="InterPro" id="IPR014729">
    <property type="entry name" value="Rossmann-like_a/b/a_fold"/>
</dbReference>
<evidence type="ECO:0000256" key="3">
    <source>
        <dbReference type="ARBA" id="ARBA00011738"/>
    </source>
</evidence>
<keyword evidence="4 5" id="KW-0963">Cytoplasm</keyword>
<comment type="caution">
    <text evidence="7">The sequence shown here is derived from an EMBL/GenBank/DDBJ whole genome shotgun (WGS) entry which is preliminary data.</text>
</comment>
<accession>A0ABS1CKS0</accession>
<dbReference type="Gene3D" id="3.40.50.620">
    <property type="entry name" value="HUPs"/>
    <property type="match status" value="1"/>
</dbReference>
<dbReference type="InterPro" id="IPR006016">
    <property type="entry name" value="UspA"/>
</dbReference>